<keyword evidence="3" id="KW-0648">Protein biosynthesis</keyword>
<dbReference type="AlphaFoldDB" id="A0A914QLN8"/>
<feature type="compositionally biased region" description="Polar residues" evidence="5">
    <location>
        <begin position="178"/>
        <end position="192"/>
    </location>
</feature>
<feature type="compositionally biased region" description="Low complexity" evidence="5">
    <location>
        <begin position="1"/>
        <end position="12"/>
    </location>
</feature>
<evidence type="ECO:0000256" key="4">
    <source>
        <dbReference type="SAM" id="Coils"/>
    </source>
</evidence>
<feature type="region of interest" description="Disordered" evidence="5">
    <location>
        <begin position="1"/>
        <end position="113"/>
    </location>
</feature>
<sequence>MYAPQPQYQPTQVPQPAPKVQPPREKKVLSIFDPTTKAPINLPQKEQKHDASTASSPFIPAKQDTKSHTPVNEREDAVPETEDINSSFARGVANRDVSAKGLTGQPHEEEHDAAPNNVHQHSVAPTQFTSAAPPFVPTSSFSSAATTFIPTAMTFTPSAALFAPANFKAEVTERSRDATPSSKKQTPAFESSQKAEHSPTSEQKAPSIVLDELQAETSGLYEESSEAPKTSQKLDRASMITEYEKKIVELVNENIADIQNGVYSRKLVQLLREIIKNFHTVPCPLSEQELIRIGIDRATMPTSTNVSYKSKYQGGRDNFTPGWANNAQPNIRRPQYTGRGSKNEGQKQNQNKKNQNRPQITNRPSVQRAKFATMKRNPDAWKPDVMNSGNNVDLTSVEARIAKVRKEVRGLLNKITPTTYADLSAEMINKCVWQDEDTLPTVVELIFFKAVEEPTFVGLYSDLCQSLHKSEQTMEGTASKRRFHGAIIRKCQSSFETTALSQFQTTINEIEKELKEEEEKKDEKDEKKVADLVDRLADMKVKEKRRMVGTIR</sequence>
<evidence type="ECO:0000256" key="3">
    <source>
        <dbReference type="ARBA" id="ARBA00022917"/>
    </source>
</evidence>
<evidence type="ECO:0000313" key="7">
    <source>
        <dbReference type="Proteomes" id="UP000887578"/>
    </source>
</evidence>
<protein>
    <submittedName>
        <fullName evidence="8">MIF4G domain-containing protein</fullName>
    </submittedName>
</protein>
<evidence type="ECO:0000313" key="8">
    <source>
        <dbReference type="WBParaSite" id="PDA_v2.g459.t1"/>
    </source>
</evidence>
<dbReference type="GO" id="GO:0003743">
    <property type="term" value="F:translation initiation factor activity"/>
    <property type="evidence" value="ECO:0007669"/>
    <property type="project" value="UniProtKB-KW"/>
</dbReference>
<evidence type="ECO:0000256" key="5">
    <source>
        <dbReference type="SAM" id="MobiDB-lite"/>
    </source>
</evidence>
<dbReference type="WBParaSite" id="PDA_v2.g459.t1">
    <property type="protein sequence ID" value="PDA_v2.g459.t1"/>
    <property type="gene ID" value="PDA_v2.g459"/>
</dbReference>
<evidence type="ECO:0000259" key="6">
    <source>
        <dbReference type="Pfam" id="PF02854"/>
    </source>
</evidence>
<evidence type="ECO:0000256" key="1">
    <source>
        <dbReference type="ARBA" id="ARBA00005775"/>
    </source>
</evidence>
<keyword evidence="4" id="KW-0175">Coiled coil</keyword>
<dbReference type="Proteomes" id="UP000887578">
    <property type="component" value="Unplaced"/>
</dbReference>
<dbReference type="Gene3D" id="1.25.40.180">
    <property type="match status" value="1"/>
</dbReference>
<evidence type="ECO:0000256" key="2">
    <source>
        <dbReference type="ARBA" id="ARBA00022540"/>
    </source>
</evidence>
<keyword evidence="2" id="KW-0396">Initiation factor</keyword>
<proteinExistence type="inferred from homology"/>
<dbReference type="Pfam" id="PF02854">
    <property type="entry name" value="MIF4G"/>
    <property type="match status" value="1"/>
</dbReference>
<dbReference type="SUPFAM" id="SSF48371">
    <property type="entry name" value="ARM repeat"/>
    <property type="match status" value="1"/>
</dbReference>
<dbReference type="GO" id="GO:0016281">
    <property type="term" value="C:eukaryotic translation initiation factor 4F complex"/>
    <property type="evidence" value="ECO:0007669"/>
    <property type="project" value="TreeGrafter"/>
</dbReference>
<feature type="domain" description="MIF4G" evidence="6">
    <location>
        <begin position="406"/>
        <end position="529"/>
    </location>
</feature>
<organism evidence="7 8">
    <name type="scientific">Panagrolaimus davidi</name>
    <dbReference type="NCBI Taxonomy" id="227884"/>
    <lineage>
        <taxon>Eukaryota</taxon>
        <taxon>Metazoa</taxon>
        <taxon>Ecdysozoa</taxon>
        <taxon>Nematoda</taxon>
        <taxon>Chromadorea</taxon>
        <taxon>Rhabditida</taxon>
        <taxon>Tylenchina</taxon>
        <taxon>Panagrolaimomorpha</taxon>
        <taxon>Panagrolaimoidea</taxon>
        <taxon>Panagrolaimidae</taxon>
        <taxon>Panagrolaimus</taxon>
    </lineage>
</organism>
<comment type="similarity">
    <text evidence="1">Belongs to the eukaryotic initiation factor 4G family.</text>
</comment>
<name>A0A914QLN8_9BILA</name>
<dbReference type="InterPro" id="IPR016024">
    <property type="entry name" value="ARM-type_fold"/>
</dbReference>
<dbReference type="PANTHER" id="PTHR23253">
    <property type="entry name" value="EUKARYOTIC TRANSLATION INITIATION FACTOR 4 GAMMA"/>
    <property type="match status" value="1"/>
</dbReference>
<feature type="region of interest" description="Disordered" evidence="5">
    <location>
        <begin position="172"/>
        <end position="207"/>
    </location>
</feature>
<accession>A0A914QLN8</accession>
<feature type="coiled-coil region" evidence="4">
    <location>
        <begin position="500"/>
        <end position="527"/>
    </location>
</feature>
<dbReference type="InterPro" id="IPR003890">
    <property type="entry name" value="MIF4G-like_typ-3"/>
</dbReference>
<dbReference type="GO" id="GO:0003729">
    <property type="term" value="F:mRNA binding"/>
    <property type="evidence" value="ECO:0007669"/>
    <property type="project" value="TreeGrafter"/>
</dbReference>
<feature type="compositionally biased region" description="Basic and acidic residues" evidence="5">
    <location>
        <begin position="63"/>
        <end position="77"/>
    </location>
</feature>
<feature type="region of interest" description="Disordered" evidence="5">
    <location>
        <begin position="305"/>
        <end position="369"/>
    </location>
</feature>
<keyword evidence="7" id="KW-1185">Reference proteome</keyword>
<reference evidence="8" key="1">
    <citation type="submission" date="2022-11" db="UniProtKB">
        <authorList>
            <consortium name="WormBaseParasite"/>
        </authorList>
    </citation>
    <scope>IDENTIFICATION</scope>
</reference>
<dbReference type="PANTHER" id="PTHR23253:SF9">
    <property type="entry name" value="EUKARYOTIC TRANSLATION INITIATION FACTOR 4 GAMMA 2"/>
    <property type="match status" value="1"/>
</dbReference>